<name>A0A369TGI5_9RHOB</name>
<dbReference type="EMBL" id="QPMK01000024">
    <property type="protein sequence ID" value="RDD64350.1"/>
    <property type="molecule type" value="Genomic_DNA"/>
</dbReference>
<accession>A0A369TGI5</accession>
<organism evidence="1 2">
    <name type="scientific">Thalassococcus profundi</name>
    <dbReference type="NCBI Taxonomy" id="2282382"/>
    <lineage>
        <taxon>Bacteria</taxon>
        <taxon>Pseudomonadati</taxon>
        <taxon>Pseudomonadota</taxon>
        <taxon>Alphaproteobacteria</taxon>
        <taxon>Rhodobacterales</taxon>
        <taxon>Roseobacteraceae</taxon>
        <taxon>Thalassococcus</taxon>
    </lineage>
</organism>
<evidence type="ECO:0000313" key="1">
    <source>
        <dbReference type="EMBL" id="RDD64350.1"/>
    </source>
</evidence>
<protein>
    <submittedName>
        <fullName evidence="1">Uncharacterized protein</fullName>
    </submittedName>
</protein>
<dbReference type="AlphaFoldDB" id="A0A369TGI5"/>
<sequence length="116" mass="12832">MVAQHGTTCRLVGHDADKDGITGKGTHRFFRNLAPNLMGLLVPDRLTCVRPALVIQTGRDGRQIIQRHVVLGTSLAQGVGYAGAFQGVYDHLLCDEERRRDPFIALTLSAQRRVLR</sequence>
<comment type="caution">
    <text evidence="1">The sequence shown here is derived from an EMBL/GenBank/DDBJ whole genome shotgun (WGS) entry which is preliminary data.</text>
</comment>
<reference evidence="1 2" key="1">
    <citation type="submission" date="2018-07" db="EMBL/GenBank/DDBJ databases">
        <title>Thalassococcus profundi sp. nov., a marine bacterium isolated from deep seawater of Okinawa Trough.</title>
        <authorList>
            <person name="Yu M."/>
        </authorList>
    </citation>
    <scope>NUCLEOTIDE SEQUENCE [LARGE SCALE GENOMIC DNA]</scope>
    <source>
        <strain evidence="1 2">WRAS1</strain>
    </source>
</reference>
<keyword evidence="2" id="KW-1185">Reference proteome</keyword>
<proteinExistence type="predicted"/>
<evidence type="ECO:0000313" key="2">
    <source>
        <dbReference type="Proteomes" id="UP000253977"/>
    </source>
</evidence>
<gene>
    <name evidence="1" type="ORF">DU478_20805</name>
</gene>
<dbReference type="Proteomes" id="UP000253977">
    <property type="component" value="Unassembled WGS sequence"/>
</dbReference>